<dbReference type="EMBL" id="MU157884">
    <property type="protein sequence ID" value="KAF9525446.1"/>
    <property type="molecule type" value="Genomic_DNA"/>
</dbReference>
<name>A0A9P6E9W3_9AGAR</name>
<feature type="chain" id="PRO_5040318585" evidence="1">
    <location>
        <begin position="22"/>
        <end position="557"/>
    </location>
</feature>
<dbReference type="SUPFAM" id="SSF53474">
    <property type="entry name" value="alpha/beta-Hydrolases"/>
    <property type="match status" value="1"/>
</dbReference>
<evidence type="ECO:0000259" key="2">
    <source>
        <dbReference type="Pfam" id="PF00135"/>
    </source>
</evidence>
<comment type="caution">
    <text evidence="3">The sequence shown here is derived from an EMBL/GenBank/DDBJ whole genome shotgun (WGS) entry which is preliminary data.</text>
</comment>
<dbReference type="OrthoDB" id="408631at2759"/>
<keyword evidence="4" id="KW-1185">Reference proteome</keyword>
<dbReference type="Gene3D" id="3.40.50.1820">
    <property type="entry name" value="alpha/beta hydrolase"/>
    <property type="match status" value="1"/>
</dbReference>
<proteinExistence type="predicted"/>
<evidence type="ECO:0000256" key="1">
    <source>
        <dbReference type="SAM" id="SignalP"/>
    </source>
</evidence>
<evidence type="ECO:0000313" key="3">
    <source>
        <dbReference type="EMBL" id="KAF9525446.1"/>
    </source>
</evidence>
<reference evidence="3" key="1">
    <citation type="submission" date="2020-11" db="EMBL/GenBank/DDBJ databases">
        <authorList>
            <consortium name="DOE Joint Genome Institute"/>
            <person name="Ahrendt S."/>
            <person name="Riley R."/>
            <person name="Andreopoulos W."/>
            <person name="Labutti K."/>
            <person name="Pangilinan J."/>
            <person name="Ruiz-Duenas F.J."/>
            <person name="Barrasa J.M."/>
            <person name="Sanchez-Garcia M."/>
            <person name="Camarero S."/>
            <person name="Miyauchi S."/>
            <person name="Serrano A."/>
            <person name="Linde D."/>
            <person name="Babiker R."/>
            <person name="Drula E."/>
            <person name="Ayuso-Fernandez I."/>
            <person name="Pacheco R."/>
            <person name="Padilla G."/>
            <person name="Ferreira P."/>
            <person name="Barriuso J."/>
            <person name="Kellner H."/>
            <person name="Castanera R."/>
            <person name="Alfaro M."/>
            <person name="Ramirez L."/>
            <person name="Pisabarro A.G."/>
            <person name="Kuo A."/>
            <person name="Tritt A."/>
            <person name="Lipzen A."/>
            <person name="He G."/>
            <person name="Yan M."/>
            <person name="Ng V."/>
            <person name="Cullen D."/>
            <person name="Martin F."/>
            <person name="Rosso M.-N."/>
            <person name="Henrissat B."/>
            <person name="Hibbett D."/>
            <person name="Martinez A.T."/>
            <person name="Grigoriev I.V."/>
        </authorList>
    </citation>
    <scope>NUCLEOTIDE SEQUENCE</scope>
    <source>
        <strain evidence="3">CBS 506.95</strain>
    </source>
</reference>
<sequence length="557" mass="60048">MVSGNLILFLTIWLLQITSQAQRVTPVTSHLGPVIDLGYTALVGNSTSPAGIVNSSVTFFGGIIYAQPPLGDLRFRAPKRLDEDFSAHVTLLDARGWGGTCVQQPAVEGVGQEDCLNLNIWKPSDAKSGAKLPVVVYIHGGGFYFGSSPQFPMYDWVSQSGQIVAVSMNYRLNLFGFLDGAAVRADGTANAGLLDQRAAIEWVQRHITHFGGDPESITIAGESAVGAAVLLQATAYGGVKNPPFKRAIAQSIGLYSLPLPDEIEGVFNNVTSAASCPSNGTEALKCLRDAPLSTLIKSINNVKNNFLAPTIDGPDGFLPGLPSKLIAEGRFSQGLDLIAGHVTNDGQNFAGNPADLNSDADVIAAIVKRYRHMTNATLEKVLQIYPAPGLPNSPFATQYDRTWTIMQEIILACMDQHWVNATLARGGQKLYSYRFNVPNPVTRAANPYMGAMHASDVYFLFDGATGATPFFAPFNVTEAPISKEIISYWTSFTRTGNPSTFKTLFSPMWPTFKGTTRVVMSEDIGGNGSTTSSVVESVPVMESTRCVWWMSQNETRV</sequence>
<dbReference type="InterPro" id="IPR002018">
    <property type="entry name" value="CarbesteraseB"/>
</dbReference>
<gene>
    <name evidence="3" type="ORF">CPB83DRAFT_796405</name>
</gene>
<keyword evidence="3" id="KW-0378">Hydrolase</keyword>
<dbReference type="Proteomes" id="UP000807306">
    <property type="component" value="Unassembled WGS sequence"/>
</dbReference>
<accession>A0A9P6E9W3</accession>
<dbReference type="InterPro" id="IPR050309">
    <property type="entry name" value="Type-B_Carboxylest/Lipase"/>
</dbReference>
<keyword evidence="1" id="KW-0732">Signal</keyword>
<evidence type="ECO:0000313" key="4">
    <source>
        <dbReference type="Proteomes" id="UP000807306"/>
    </source>
</evidence>
<feature type="domain" description="Carboxylesterase type B" evidence="2">
    <location>
        <begin position="34"/>
        <end position="521"/>
    </location>
</feature>
<dbReference type="PANTHER" id="PTHR11559">
    <property type="entry name" value="CARBOXYLESTERASE"/>
    <property type="match status" value="1"/>
</dbReference>
<feature type="signal peptide" evidence="1">
    <location>
        <begin position="1"/>
        <end position="21"/>
    </location>
</feature>
<dbReference type="Pfam" id="PF00135">
    <property type="entry name" value="COesterase"/>
    <property type="match status" value="1"/>
</dbReference>
<dbReference type="GO" id="GO:0016787">
    <property type="term" value="F:hydrolase activity"/>
    <property type="evidence" value="ECO:0007669"/>
    <property type="project" value="UniProtKB-KW"/>
</dbReference>
<dbReference type="InterPro" id="IPR029058">
    <property type="entry name" value="AB_hydrolase_fold"/>
</dbReference>
<dbReference type="AlphaFoldDB" id="A0A9P6E9W3"/>
<protein>
    <submittedName>
        <fullName evidence="3">Alpha/Beta hydrolase protein</fullName>
    </submittedName>
</protein>
<organism evidence="3 4">
    <name type="scientific">Crepidotus variabilis</name>
    <dbReference type="NCBI Taxonomy" id="179855"/>
    <lineage>
        <taxon>Eukaryota</taxon>
        <taxon>Fungi</taxon>
        <taxon>Dikarya</taxon>
        <taxon>Basidiomycota</taxon>
        <taxon>Agaricomycotina</taxon>
        <taxon>Agaricomycetes</taxon>
        <taxon>Agaricomycetidae</taxon>
        <taxon>Agaricales</taxon>
        <taxon>Agaricineae</taxon>
        <taxon>Crepidotaceae</taxon>
        <taxon>Crepidotus</taxon>
    </lineage>
</organism>